<name>A0A446BNJ9_9PEZI</name>
<accession>A0A446BNJ9</accession>
<keyword evidence="2" id="KW-0521">NADP</keyword>
<comment type="similarity">
    <text evidence="1">Belongs to the short-chain dehydrogenases/reductases (SDR) family.</text>
</comment>
<feature type="compositionally biased region" description="Acidic residues" evidence="4">
    <location>
        <begin position="889"/>
        <end position="901"/>
    </location>
</feature>
<dbReference type="Gene3D" id="3.40.50.720">
    <property type="entry name" value="NAD(P)-binding Rossmann-like Domain"/>
    <property type="match status" value="1"/>
</dbReference>
<dbReference type="EMBL" id="OUUZ01000011">
    <property type="protein sequence ID" value="SPQ24089.1"/>
    <property type="molecule type" value="Genomic_DNA"/>
</dbReference>
<proteinExistence type="inferred from homology"/>
<evidence type="ECO:0000256" key="4">
    <source>
        <dbReference type="SAM" id="MobiDB-lite"/>
    </source>
</evidence>
<feature type="compositionally biased region" description="Basic and acidic residues" evidence="4">
    <location>
        <begin position="454"/>
        <end position="466"/>
    </location>
</feature>
<keyword evidence="3" id="KW-0560">Oxidoreductase</keyword>
<feature type="compositionally biased region" description="Basic and acidic residues" evidence="4">
    <location>
        <begin position="1383"/>
        <end position="1404"/>
    </location>
</feature>
<dbReference type="Pfam" id="PF00106">
    <property type="entry name" value="adh_short"/>
    <property type="match status" value="1"/>
</dbReference>
<gene>
    <name evidence="5" type="ORF">TT172_LOCUS6508</name>
</gene>
<evidence type="ECO:0000313" key="5">
    <source>
        <dbReference type="EMBL" id="SPQ24089.1"/>
    </source>
</evidence>
<feature type="compositionally biased region" description="Basic residues" evidence="4">
    <location>
        <begin position="436"/>
        <end position="453"/>
    </location>
</feature>
<evidence type="ECO:0000313" key="6">
    <source>
        <dbReference type="Proteomes" id="UP000289323"/>
    </source>
</evidence>
<feature type="region of interest" description="Disordered" evidence="4">
    <location>
        <begin position="326"/>
        <end position="471"/>
    </location>
</feature>
<dbReference type="PANTHER" id="PTHR24320:SF236">
    <property type="entry name" value="SHORT-CHAIN DEHYDROGENASE-RELATED"/>
    <property type="match status" value="1"/>
</dbReference>
<dbReference type="Proteomes" id="UP000289323">
    <property type="component" value="Unassembled WGS sequence"/>
</dbReference>
<dbReference type="PRINTS" id="PR00081">
    <property type="entry name" value="GDHRDH"/>
</dbReference>
<feature type="region of interest" description="Disordered" evidence="4">
    <location>
        <begin position="830"/>
        <end position="929"/>
    </location>
</feature>
<feature type="region of interest" description="Disordered" evidence="4">
    <location>
        <begin position="1309"/>
        <end position="1423"/>
    </location>
</feature>
<feature type="compositionally biased region" description="Acidic residues" evidence="4">
    <location>
        <begin position="421"/>
        <end position="431"/>
    </location>
</feature>
<evidence type="ECO:0000256" key="2">
    <source>
        <dbReference type="ARBA" id="ARBA00022857"/>
    </source>
</evidence>
<evidence type="ECO:0000256" key="3">
    <source>
        <dbReference type="ARBA" id="ARBA00023002"/>
    </source>
</evidence>
<dbReference type="SUPFAM" id="SSF51735">
    <property type="entry name" value="NAD(P)-binding Rossmann-fold domains"/>
    <property type="match status" value="1"/>
</dbReference>
<dbReference type="InterPro" id="IPR002347">
    <property type="entry name" value="SDR_fam"/>
</dbReference>
<organism evidence="5 6">
    <name type="scientific">Thermothielavioides terrestris</name>
    <dbReference type="NCBI Taxonomy" id="2587410"/>
    <lineage>
        <taxon>Eukaryota</taxon>
        <taxon>Fungi</taxon>
        <taxon>Dikarya</taxon>
        <taxon>Ascomycota</taxon>
        <taxon>Pezizomycotina</taxon>
        <taxon>Sordariomycetes</taxon>
        <taxon>Sordariomycetidae</taxon>
        <taxon>Sordariales</taxon>
        <taxon>Chaetomiaceae</taxon>
        <taxon>Thermothielavioides</taxon>
    </lineage>
</organism>
<sequence>MPGVFQQISQAYPPKPNFTEANIPQLHGKVYVVTGANTGLGKEVARILYTKNATVYVAARSREKAAQAIDDIKKAAPNSAGELVFVQLDLADLRTIKISAQQILSRTSKIHVLFNNAGIMLPGEGEKTAQGYDLQLGVNNIGTHLFTKLLTPALVQTAREEPLGTVRVVCVSSSAAETPFVPKGGVPMDNLDYHKKTSNFARYGISKAGNYLQGAEFARRYRDDGIVSIPLNPGNLDSDLWRTQGAIMSTLLKSFVLHPVIYGAYTQLFAGLSPEVTMARTGDWVVPWGRFMSVRKDLKAAAKVKGEGGTGVAKEFWDWMDEQDAENANKAGAAQSDELERAGEPPDEGGEESDGYQASHHTEESDGYEASHHSEESDGYEGSHHSEDGHSEESDGREDGRHEEDGNRSENRDSSHASDGAESEDSDNGDDESSKGRGRRAAVKSRKRRRRRASTSEDERRPDVPRRMSRSLDMFVREAPKMVSQAQRWMAKNRRPIAGLDQVKELLPRLPLGDMWTAKDRAHAEKLWDKDPRRERLLDLDRNKDILTLYKACLRLMRCLPEDIISCQFDLEYDTDQNRASKTNGRPGLVWSATFCDALTALIVHPIFEGKVAALAAAIQYAVIVDTGDHGPFTVDIPGNDFLSRLHALQRQQPDKPVVELRRELRSARQPNAFFFEIRDIRSPLDRLFQALERLAPRRDGRPEARRKAPEPFLVHRRHLVMVQTALDSMTHMGFPVFMPVDVYNRSINGRRAVKDYPQRADLRALRSYAILRERERVRYKARLLGSAEPRDDANTKDGLRRSKRLQKQVSGELFSADTCARLASVNDDRGGIAASPISDSEPPSDAEMPDVQVPAIAGTPAVSDLSETERPSQSPDPAVSELASQPPGDEDMPDFPDVVDMDAPPLVDDSASGTPRDVPGEQREVPSEDRLVSVFHDRDIRDPEAFTTVPIVEQTMSDQESHRDMAHQGRNKKNTMAAAFAAIRDCETALALAHAQWPEVGSDPESKARESGVACAVIVLRHVLANLVYTLREEFLDDVRGDCSDSHNVLSTTCPLLAAALALDADVAAGLCTRMQNSLSPHQLTFESLMTSDSMQAAAWSSDCFRFFNESFWRVADLAPWRDVPGHIKLPTDQEFLTWDGSGPGSLSDYVSRFSHLIQHIETGYQLVRFVNAPPVLRLRFSTQDRNLSFYGDLFEFRLRLLRVAEDDLAEVTYRCVAVVRLRDAPDGQDSLRLYRVDGSVYQPRNAAPWSHDFHVQDGGEYMLFFVRADALQIDIKPLSDGLYGPNAEYFNTALAFTDALVMECRPGTGEVGDTGRVPSAATSEPAAPLLRERLLSPPPPSSSARSSVKRPPNLSASNSIAIGQAGRWRDEFNPGPNYDSLAHDRRQQRTRSQRAEREDIVRGRQRHRDRQSPPNPARRRATAARLALIVARLGVVAPDAKTELTTSPVADALSWMAASQ</sequence>
<feature type="compositionally biased region" description="Basic and acidic residues" evidence="4">
    <location>
        <begin position="919"/>
        <end position="929"/>
    </location>
</feature>
<dbReference type="PANTHER" id="PTHR24320">
    <property type="entry name" value="RETINOL DEHYDROGENASE"/>
    <property type="match status" value="1"/>
</dbReference>
<feature type="compositionally biased region" description="Basic and acidic residues" evidence="4">
    <location>
        <begin position="360"/>
        <end position="416"/>
    </location>
</feature>
<protein>
    <submittedName>
        <fullName evidence="5">C0abd2e9-cf9b-41fb-a8dd-925e9ef94185</fullName>
    </submittedName>
</protein>
<feature type="compositionally biased region" description="Acidic residues" evidence="4">
    <location>
        <begin position="345"/>
        <end position="354"/>
    </location>
</feature>
<dbReference type="GO" id="GO:0016491">
    <property type="term" value="F:oxidoreductase activity"/>
    <property type="evidence" value="ECO:0007669"/>
    <property type="project" value="UniProtKB-KW"/>
</dbReference>
<dbReference type="InterPro" id="IPR036291">
    <property type="entry name" value="NAD(P)-bd_dom_sf"/>
</dbReference>
<reference evidence="5 6" key="1">
    <citation type="submission" date="2018-04" db="EMBL/GenBank/DDBJ databases">
        <authorList>
            <person name="Huttner S."/>
            <person name="Dainat J."/>
        </authorList>
    </citation>
    <scope>NUCLEOTIDE SEQUENCE [LARGE SCALE GENOMIC DNA]</scope>
</reference>
<evidence type="ECO:0000256" key="1">
    <source>
        <dbReference type="ARBA" id="ARBA00006484"/>
    </source>
</evidence>